<dbReference type="AlphaFoldDB" id="A0A7X1B5K9"/>
<evidence type="ECO:0000313" key="2">
    <source>
        <dbReference type="Proteomes" id="UP000526501"/>
    </source>
</evidence>
<gene>
    <name evidence="1" type="ORF">H5P27_01970</name>
</gene>
<dbReference type="RefSeq" id="WP_185658714.1">
    <property type="nucleotide sequence ID" value="NZ_CAWPOO010000002.1"/>
</dbReference>
<comment type="caution">
    <text evidence="1">The sequence shown here is derived from an EMBL/GenBank/DDBJ whole genome shotgun (WGS) entry which is preliminary data.</text>
</comment>
<name>A0A7X1B5K9_9BACT</name>
<dbReference type="Proteomes" id="UP000526501">
    <property type="component" value="Unassembled WGS sequence"/>
</dbReference>
<dbReference type="EMBL" id="JACHVC010000002">
    <property type="protein sequence ID" value="MBC2604815.1"/>
    <property type="molecule type" value="Genomic_DNA"/>
</dbReference>
<keyword evidence="2" id="KW-1185">Reference proteome</keyword>
<sequence>MKIMDTQITYDQLDIFLDAVREFVDPHKHEVYVFSYGSHTKDLFQKLRKDEDLDVEWDDTVFPFGLRWLQMFIASHGGLVKVKERNKIKSTFIPMPDLAFADLLVAETGLATELDKRIKKEKSDFSFESILATGKAFLFRMDGDSFEDTMPAALHCSDSFATSVSKLWKEKIVSNQAAHTTPASAPR</sequence>
<reference evidence="1 2" key="1">
    <citation type="submission" date="2020-07" db="EMBL/GenBank/DDBJ databases">
        <authorList>
            <person name="Feng X."/>
        </authorList>
    </citation>
    <scope>NUCLEOTIDE SEQUENCE [LARGE SCALE GENOMIC DNA]</scope>
    <source>
        <strain evidence="1 2">JCM23202</strain>
    </source>
</reference>
<organism evidence="1 2">
    <name type="scientific">Pelagicoccus albus</name>
    <dbReference type="NCBI Taxonomy" id="415222"/>
    <lineage>
        <taxon>Bacteria</taxon>
        <taxon>Pseudomonadati</taxon>
        <taxon>Verrucomicrobiota</taxon>
        <taxon>Opitutia</taxon>
        <taxon>Puniceicoccales</taxon>
        <taxon>Pelagicoccaceae</taxon>
        <taxon>Pelagicoccus</taxon>
    </lineage>
</organism>
<evidence type="ECO:0000313" key="1">
    <source>
        <dbReference type="EMBL" id="MBC2604815.1"/>
    </source>
</evidence>
<protein>
    <submittedName>
        <fullName evidence="1">Uncharacterized protein</fullName>
    </submittedName>
</protein>
<accession>A0A7X1B5K9</accession>
<proteinExistence type="predicted"/>